<dbReference type="NCBIfam" id="TIGR01313">
    <property type="entry name" value="therm_gnt_kin"/>
    <property type="match status" value="1"/>
</dbReference>
<keyword evidence="6 9" id="KW-0418">Kinase</keyword>
<evidence type="ECO:0000256" key="9">
    <source>
        <dbReference type="RuleBase" id="RU363066"/>
    </source>
</evidence>
<comment type="pathway">
    <text evidence="1">Carbohydrate acid metabolism.</text>
</comment>
<sequence length="170" mass="18017">MSSGMGPLRVVVMGVSGCGKSTVGELLAEELGGDFLDGDTLHPPANIEKMSAGQPLDDDDRLPWLREIAEQLRLGSQEAPLVVACSALKRSYRDLIRDGAPGAVFVHLHGSMEVLSARLAVRSGHFMPSSLLESQFAALEPLEPGEGKVFDVAGTPEQIVATAAAWLQPE</sequence>
<organism evidence="10 11">
    <name type="scientific">Nesterenkonia aerolata</name>
    <dbReference type="NCBI Taxonomy" id="3074079"/>
    <lineage>
        <taxon>Bacteria</taxon>
        <taxon>Bacillati</taxon>
        <taxon>Actinomycetota</taxon>
        <taxon>Actinomycetes</taxon>
        <taxon>Micrococcales</taxon>
        <taxon>Micrococcaceae</taxon>
        <taxon>Nesterenkonia</taxon>
    </lineage>
</organism>
<gene>
    <name evidence="10" type="ORF">RIL96_11150</name>
</gene>
<dbReference type="InterPro" id="IPR006001">
    <property type="entry name" value="Therm_gnt_kin"/>
</dbReference>
<evidence type="ECO:0000256" key="5">
    <source>
        <dbReference type="ARBA" id="ARBA00022741"/>
    </source>
</evidence>
<accession>A0ABU2DUQ0</accession>
<evidence type="ECO:0000256" key="8">
    <source>
        <dbReference type="ARBA" id="ARBA00048090"/>
    </source>
</evidence>
<dbReference type="EMBL" id="JAVKGR010000016">
    <property type="protein sequence ID" value="MDR8020121.1"/>
    <property type="molecule type" value="Genomic_DNA"/>
</dbReference>
<keyword evidence="11" id="KW-1185">Reference proteome</keyword>
<dbReference type="Gene3D" id="3.40.50.300">
    <property type="entry name" value="P-loop containing nucleotide triphosphate hydrolases"/>
    <property type="match status" value="1"/>
</dbReference>
<evidence type="ECO:0000256" key="2">
    <source>
        <dbReference type="ARBA" id="ARBA00008420"/>
    </source>
</evidence>
<evidence type="ECO:0000313" key="11">
    <source>
        <dbReference type="Proteomes" id="UP001251870"/>
    </source>
</evidence>
<keyword evidence="5 9" id="KW-0547">Nucleotide-binding</keyword>
<dbReference type="PRINTS" id="PR01100">
    <property type="entry name" value="SHIKIMTKNASE"/>
</dbReference>
<comment type="similarity">
    <text evidence="2 9">Belongs to the gluconokinase GntK/GntV family.</text>
</comment>
<dbReference type="PANTHER" id="PTHR43442:SF3">
    <property type="entry name" value="GLUCONOKINASE-RELATED"/>
    <property type="match status" value="1"/>
</dbReference>
<dbReference type="RefSeq" id="WP_310549103.1">
    <property type="nucleotide sequence ID" value="NZ_JAVKGR010000016.1"/>
</dbReference>
<dbReference type="EC" id="2.7.1.12" evidence="3 9"/>
<dbReference type="Proteomes" id="UP001251870">
    <property type="component" value="Unassembled WGS sequence"/>
</dbReference>
<dbReference type="Pfam" id="PF01202">
    <property type="entry name" value="SKI"/>
    <property type="match status" value="1"/>
</dbReference>
<evidence type="ECO:0000256" key="6">
    <source>
        <dbReference type="ARBA" id="ARBA00022777"/>
    </source>
</evidence>
<keyword evidence="4 9" id="KW-0808">Transferase</keyword>
<dbReference type="PANTHER" id="PTHR43442">
    <property type="entry name" value="GLUCONOKINASE-RELATED"/>
    <property type="match status" value="1"/>
</dbReference>
<dbReference type="SUPFAM" id="SSF52540">
    <property type="entry name" value="P-loop containing nucleoside triphosphate hydrolases"/>
    <property type="match status" value="1"/>
</dbReference>
<dbReference type="GO" id="GO:0046316">
    <property type="term" value="F:gluconokinase activity"/>
    <property type="evidence" value="ECO:0007669"/>
    <property type="project" value="UniProtKB-EC"/>
</dbReference>
<evidence type="ECO:0000256" key="3">
    <source>
        <dbReference type="ARBA" id="ARBA00012054"/>
    </source>
</evidence>
<dbReference type="InterPro" id="IPR031322">
    <property type="entry name" value="Shikimate/glucono_kinase"/>
</dbReference>
<evidence type="ECO:0000256" key="4">
    <source>
        <dbReference type="ARBA" id="ARBA00022679"/>
    </source>
</evidence>
<protein>
    <recommendedName>
        <fullName evidence="3 9">Gluconokinase</fullName>
        <ecNumber evidence="3 9">2.7.1.12</ecNumber>
    </recommendedName>
</protein>
<evidence type="ECO:0000256" key="7">
    <source>
        <dbReference type="ARBA" id="ARBA00022840"/>
    </source>
</evidence>
<name>A0ABU2DUQ0_9MICC</name>
<keyword evidence="7 9" id="KW-0067">ATP-binding</keyword>
<comment type="caution">
    <text evidence="10">The sequence shown here is derived from an EMBL/GenBank/DDBJ whole genome shotgun (WGS) entry which is preliminary data.</text>
</comment>
<comment type="catalytic activity">
    <reaction evidence="8 9">
        <text>D-gluconate + ATP = 6-phospho-D-gluconate + ADP + H(+)</text>
        <dbReference type="Rhea" id="RHEA:19433"/>
        <dbReference type="ChEBI" id="CHEBI:15378"/>
        <dbReference type="ChEBI" id="CHEBI:18391"/>
        <dbReference type="ChEBI" id="CHEBI:30616"/>
        <dbReference type="ChEBI" id="CHEBI:58759"/>
        <dbReference type="ChEBI" id="CHEBI:456216"/>
        <dbReference type="EC" id="2.7.1.12"/>
    </reaction>
</comment>
<evidence type="ECO:0000256" key="1">
    <source>
        <dbReference type="ARBA" id="ARBA00004761"/>
    </source>
</evidence>
<evidence type="ECO:0000313" key="10">
    <source>
        <dbReference type="EMBL" id="MDR8020121.1"/>
    </source>
</evidence>
<dbReference type="InterPro" id="IPR027417">
    <property type="entry name" value="P-loop_NTPase"/>
</dbReference>
<reference evidence="10 11" key="1">
    <citation type="submission" date="2023-09" db="EMBL/GenBank/DDBJ databases">
        <title>Description of three actinobacteria isolated from air of manufacturing shop in a pharmaceutical factory.</title>
        <authorList>
            <person name="Zhang D.-F."/>
        </authorList>
    </citation>
    <scope>NUCLEOTIDE SEQUENCE [LARGE SCALE GENOMIC DNA]</scope>
    <source>
        <strain evidence="10 11">LY-0111</strain>
    </source>
</reference>
<proteinExistence type="inferred from homology"/>
<dbReference type="CDD" id="cd02021">
    <property type="entry name" value="GntK"/>
    <property type="match status" value="1"/>
</dbReference>